<sequence length="262" mass="29833">MPEDKKGLSWFRLILLQVIIGSLLIGMCAYTFRIPLDEVHVVPRQEDQLDRIAGVPMRVDITYPGLGTISIEDPKELLKLRSTFSGLLSSGMQRPQQLVPRLLLTGTMAYLDQEDIPFQVETNAFHFGAESVNSLNVSATIRKLQSTLIDKMLTTSSIGSAVENKINDVFTLQQGVLTALTQVERKALISQIRAAERIIDFSHFDDLQRTPDAHFVIQLTNDYRVKKHWIHVDRYNGAYFVVYDLLDETNQRVYFKLNNASY</sequence>
<accession>A0A1R0ZAH2</accession>
<gene>
    <name evidence="2" type="ORF">BSK51_08790</name>
    <name evidence="3" type="ORF">BSK65_25080</name>
</gene>
<protein>
    <recommendedName>
        <fullName evidence="6">DUF3919 domain-containing protein</fullName>
    </recommendedName>
</protein>
<dbReference type="Pfam" id="PF13057">
    <property type="entry name" value="DUF3919"/>
    <property type="match status" value="1"/>
</dbReference>
<dbReference type="OrthoDB" id="2559562at2"/>
<dbReference type="AlphaFoldDB" id="A0A1R0ZAH2"/>
<dbReference type="EMBL" id="MPTD01000005">
    <property type="protein sequence ID" value="OMD53258.1"/>
    <property type="molecule type" value="Genomic_DNA"/>
</dbReference>
<dbReference type="InterPro" id="IPR025031">
    <property type="entry name" value="DUF3919"/>
</dbReference>
<dbReference type="EMBL" id="MPTW01000019">
    <property type="protein sequence ID" value="OME65470.1"/>
    <property type="molecule type" value="Genomic_DNA"/>
</dbReference>
<evidence type="ECO:0000313" key="5">
    <source>
        <dbReference type="Proteomes" id="UP000187425"/>
    </source>
</evidence>
<dbReference type="Proteomes" id="UP000187425">
    <property type="component" value="Unassembled WGS sequence"/>
</dbReference>
<keyword evidence="1" id="KW-1133">Transmembrane helix</keyword>
<keyword evidence="1" id="KW-0472">Membrane</keyword>
<dbReference type="RefSeq" id="WP_042187743.1">
    <property type="nucleotide sequence ID" value="NZ_MPTD01000005.1"/>
</dbReference>
<evidence type="ECO:0000256" key="1">
    <source>
        <dbReference type="SAM" id="Phobius"/>
    </source>
</evidence>
<proteinExistence type="predicted"/>
<name>A0A1R0ZAH2_9BACL</name>
<evidence type="ECO:0000313" key="2">
    <source>
        <dbReference type="EMBL" id="OMD53258.1"/>
    </source>
</evidence>
<evidence type="ECO:0000313" key="4">
    <source>
        <dbReference type="Proteomes" id="UP000187313"/>
    </source>
</evidence>
<keyword evidence="1" id="KW-0812">Transmembrane</keyword>
<comment type="caution">
    <text evidence="3">The sequence shown here is derived from an EMBL/GenBank/DDBJ whole genome shotgun (WGS) entry which is preliminary data.</text>
</comment>
<keyword evidence="4" id="KW-1185">Reference proteome</keyword>
<reference evidence="3 5" key="1">
    <citation type="submission" date="2016-11" db="EMBL/GenBank/DDBJ databases">
        <title>Paenibacillus species isolates.</title>
        <authorList>
            <person name="Beno S.M."/>
        </authorList>
    </citation>
    <scope>NUCLEOTIDE SEQUENCE [LARGE SCALE GENOMIC DNA]</scope>
    <source>
        <strain evidence="3 5">FSL H7-0443</strain>
        <strain evidence="2 4">FSL R5-0923</strain>
    </source>
</reference>
<dbReference type="Proteomes" id="UP000187313">
    <property type="component" value="Unassembled WGS sequence"/>
</dbReference>
<evidence type="ECO:0008006" key="6">
    <source>
        <dbReference type="Google" id="ProtNLM"/>
    </source>
</evidence>
<evidence type="ECO:0000313" key="3">
    <source>
        <dbReference type="EMBL" id="OME65470.1"/>
    </source>
</evidence>
<organism evidence="3 5">
    <name type="scientific">Paenibacillus odorifer</name>
    <dbReference type="NCBI Taxonomy" id="189426"/>
    <lineage>
        <taxon>Bacteria</taxon>
        <taxon>Bacillati</taxon>
        <taxon>Bacillota</taxon>
        <taxon>Bacilli</taxon>
        <taxon>Bacillales</taxon>
        <taxon>Paenibacillaceae</taxon>
        <taxon>Paenibacillus</taxon>
    </lineage>
</organism>
<feature type="transmembrane region" description="Helical" evidence="1">
    <location>
        <begin position="12"/>
        <end position="32"/>
    </location>
</feature>